<dbReference type="RefSeq" id="WP_157933995.1">
    <property type="nucleotide sequence ID" value="NZ_CP016616.1"/>
</dbReference>
<dbReference type="EMBL" id="CP016616">
    <property type="protein sequence ID" value="ANY81554.1"/>
    <property type="molecule type" value="Genomic_DNA"/>
</dbReference>
<gene>
    <name evidence="2" type="ORF">BB934_02990</name>
</gene>
<name>A0A1B2ENK2_9HYPH</name>
<keyword evidence="1" id="KW-0812">Transmembrane</keyword>
<organism evidence="2">
    <name type="scientific">Microvirga ossetica</name>
    <dbReference type="NCBI Taxonomy" id="1882682"/>
    <lineage>
        <taxon>Bacteria</taxon>
        <taxon>Pseudomonadati</taxon>
        <taxon>Pseudomonadota</taxon>
        <taxon>Alphaproteobacteria</taxon>
        <taxon>Hyphomicrobiales</taxon>
        <taxon>Methylobacteriaceae</taxon>
        <taxon>Microvirga</taxon>
    </lineage>
</organism>
<accession>A0A1B2ENK2</accession>
<feature type="transmembrane region" description="Helical" evidence="1">
    <location>
        <begin position="29"/>
        <end position="49"/>
    </location>
</feature>
<sequence length="90" mass="10099">MTINVVAFTAFAWDKHRARTNRWRIQESTLLTIAAIGGIVGAITTQHWMRHKTRKEPFRTNLYMIAGAHLAILVMMLIPAVRGAILSAIS</sequence>
<dbReference type="InterPro" id="IPR010718">
    <property type="entry name" value="DUF1294"/>
</dbReference>
<dbReference type="OrthoDB" id="72963at2"/>
<evidence type="ECO:0000256" key="1">
    <source>
        <dbReference type="SAM" id="Phobius"/>
    </source>
</evidence>
<protein>
    <recommendedName>
        <fullName evidence="3">DUF1294 domain-containing protein</fullName>
    </recommendedName>
</protein>
<evidence type="ECO:0008006" key="3">
    <source>
        <dbReference type="Google" id="ProtNLM"/>
    </source>
</evidence>
<proteinExistence type="predicted"/>
<dbReference type="PIRSF" id="PIRSF002599">
    <property type="entry name" value="Cold_shock_A"/>
    <property type="match status" value="1"/>
</dbReference>
<dbReference type="AlphaFoldDB" id="A0A1B2ENK2"/>
<keyword evidence="1" id="KW-1133">Transmembrane helix</keyword>
<evidence type="ECO:0000313" key="2">
    <source>
        <dbReference type="EMBL" id="ANY81554.1"/>
    </source>
</evidence>
<keyword evidence="1" id="KW-0472">Membrane</keyword>
<dbReference type="Pfam" id="PF06961">
    <property type="entry name" value="DUF1294"/>
    <property type="match status" value="1"/>
</dbReference>
<feature type="transmembrane region" description="Helical" evidence="1">
    <location>
        <begin position="61"/>
        <end position="81"/>
    </location>
</feature>
<reference evidence="2" key="1">
    <citation type="submission" date="2016-07" db="EMBL/GenBank/DDBJ databases">
        <title>Microvirga ossetica sp. nov. a new species of rhizobia isolated from root nodules of the legume species Vicia alpestris Steven originated from North Ossetia region in the Caucasus.</title>
        <authorList>
            <person name="Safronova V.I."/>
            <person name="Kuznetsova I.G."/>
            <person name="Sazanova A.L."/>
            <person name="Belimov A."/>
            <person name="Andronov E."/>
            <person name="Osledkin Y.S."/>
            <person name="Onishchuk O.P."/>
            <person name="Kurchak O.N."/>
            <person name="Shaposhnikov A.I."/>
            <person name="Willems A."/>
            <person name="Tikhonovich I.A."/>
        </authorList>
    </citation>
    <scope>NUCLEOTIDE SEQUENCE [LARGE SCALE GENOMIC DNA]</scope>
    <source>
        <strain evidence="2">V5/3M</strain>
    </source>
</reference>
<dbReference type="KEGG" id="moc:BB934_02990"/>
<dbReference type="GO" id="GO:0003676">
    <property type="term" value="F:nucleic acid binding"/>
    <property type="evidence" value="ECO:0007669"/>
    <property type="project" value="InterPro"/>
</dbReference>
<dbReference type="InterPro" id="IPR012156">
    <property type="entry name" value="Cold_shock_CspA"/>
</dbReference>